<dbReference type="PANTHER" id="PTHR47371:SF3">
    <property type="entry name" value="PHOSPHOGLYCEROL TRANSFERASE I"/>
    <property type="match status" value="1"/>
</dbReference>
<name>A0A0V8HD64_9BACI</name>
<comment type="pathway">
    <text evidence="2">Cell wall biogenesis; lipoteichoic acid biosynthesis.</text>
</comment>
<dbReference type="GO" id="GO:0005886">
    <property type="term" value="C:plasma membrane"/>
    <property type="evidence" value="ECO:0007669"/>
    <property type="project" value="UniProtKB-SubCell"/>
</dbReference>
<evidence type="ECO:0000259" key="13">
    <source>
        <dbReference type="Pfam" id="PF00884"/>
    </source>
</evidence>
<sequence>MQGLKAPKELFVRYCNELVYFFLFIKIILFHLLTDTPVSSGVYSTSLGFLFIFYALSYFFRNKGRLIFSYAVSFFISLLLLSNTLYLDYYSSPVTIATFYQTSNLSGLGDSILYLFQPEYAVYFLDLLVLPFLIFRRSFVYKKRTTIVKGVLPFAVFGVMGLFMKPVKLMLIDKLENPVQAYDSLDQTVQYGIMGHHALDTYFHVRDANFTLSSKDKELIKEQLYKKEENTKETKYEGIGKGKNLILIQVESLQQFVLNKKVNEQEITPTLNKMKDHAITFPNFYAQTIGGNSSDAEFLTQTSLFPINSGSVFFRYPSNTYHSLGQTLKENGYGTLAVHADEKTFWNRHEMYPSLGFEKYVTIEQFPQKEMVGMGVGDKEMFTETARILADQKQPFYSFLVTLTNHMPYEIEKEKQSLALPPDQDNSLLGNYFQTVKYTDEALGLFMESLKEKKLLEDSIIVLYGDHNGIFHRDKQQVEKWMQKDITDEEWYREFATVPFMIYHPSINGEISQTIGGQIDVLPTLESIMDVRVNGPNTMLGTNLLRSGSGSVLIPSGGYVEKPLSITAQSVSQGLTEEQLRLLELSNLIIKGNYFGEK</sequence>
<evidence type="ECO:0000256" key="5">
    <source>
        <dbReference type="ARBA" id="ARBA00022692"/>
    </source>
</evidence>
<reference evidence="15" key="1">
    <citation type="submission" date="2016-08" db="EMBL/GenBank/DDBJ databases">
        <authorList>
            <person name="Varghese N."/>
            <person name="Submissions Spin"/>
        </authorList>
    </citation>
    <scope>NUCLEOTIDE SEQUENCE [LARGE SCALE GENOMIC DNA]</scope>
    <source>
        <strain evidence="15">SGD-1123</strain>
    </source>
</reference>
<keyword evidence="15" id="KW-1185">Reference proteome</keyword>
<evidence type="ECO:0000256" key="12">
    <source>
        <dbReference type="SAM" id="Phobius"/>
    </source>
</evidence>
<comment type="similarity">
    <text evidence="3 8">Belongs to the LTA synthase family.</text>
</comment>
<dbReference type="Gene3D" id="3.30.1120.170">
    <property type="match status" value="1"/>
</dbReference>
<dbReference type="PANTHER" id="PTHR47371">
    <property type="entry name" value="LIPOTEICHOIC ACID SYNTHASE"/>
    <property type="match status" value="1"/>
</dbReference>
<feature type="transmembrane region" description="Helical" evidence="12">
    <location>
        <begin position="40"/>
        <end position="60"/>
    </location>
</feature>
<evidence type="ECO:0000256" key="4">
    <source>
        <dbReference type="ARBA" id="ARBA00022475"/>
    </source>
</evidence>
<keyword evidence="5 12" id="KW-0812">Transmembrane</keyword>
<dbReference type="EMBL" id="FMAU01000004">
    <property type="protein sequence ID" value="SCC24483.1"/>
    <property type="molecule type" value="Genomic_DNA"/>
</dbReference>
<feature type="binding site" evidence="11">
    <location>
        <position position="467"/>
    </location>
    <ligand>
        <name>Mn(2+)</name>
        <dbReference type="ChEBI" id="CHEBI:29035"/>
    </ligand>
</feature>
<proteinExistence type="inferred from homology"/>
<feature type="transmembrane region" description="Helical" evidence="12">
    <location>
        <begin position="112"/>
        <end position="135"/>
    </location>
</feature>
<dbReference type="Pfam" id="PF00884">
    <property type="entry name" value="Sulfatase"/>
    <property type="match status" value="1"/>
</dbReference>
<dbReference type="GO" id="GO:0046872">
    <property type="term" value="F:metal ion binding"/>
    <property type="evidence" value="ECO:0007669"/>
    <property type="project" value="UniProtKB-KW"/>
</dbReference>
<accession>A0A0V8HD64</accession>
<evidence type="ECO:0000256" key="7">
    <source>
        <dbReference type="ARBA" id="ARBA00023136"/>
    </source>
</evidence>
<feature type="binding site" evidence="11">
    <location>
        <position position="466"/>
    </location>
    <ligand>
        <name>Mn(2+)</name>
        <dbReference type="ChEBI" id="CHEBI:29035"/>
    </ligand>
</feature>
<dbReference type="Gene3D" id="3.40.720.10">
    <property type="entry name" value="Alkaline Phosphatase, subunit A"/>
    <property type="match status" value="1"/>
</dbReference>
<feature type="transmembrane region" description="Helical" evidence="12">
    <location>
        <begin position="147"/>
        <end position="164"/>
    </location>
</feature>
<dbReference type="InterPro" id="IPR000917">
    <property type="entry name" value="Sulfatase_N"/>
</dbReference>
<feature type="binding site" evidence="10">
    <location>
        <position position="406"/>
    </location>
    <ligand>
        <name>substrate</name>
    </ligand>
</feature>
<evidence type="ECO:0000256" key="2">
    <source>
        <dbReference type="ARBA" id="ARBA00004936"/>
    </source>
</evidence>
<dbReference type="RefSeq" id="WP_058299384.1">
    <property type="nucleotide sequence ID" value="NZ_FMAU01000004.1"/>
</dbReference>
<feature type="binding site" evidence="11">
    <location>
        <position position="251"/>
    </location>
    <ligand>
        <name>Mn(2+)</name>
        <dbReference type="ChEBI" id="CHEBI:29035"/>
    </ligand>
</feature>
<evidence type="ECO:0000256" key="1">
    <source>
        <dbReference type="ARBA" id="ARBA00004651"/>
    </source>
</evidence>
<comment type="subcellular location">
    <subcellularLocation>
        <location evidence="1">Cell membrane</location>
        <topology evidence="1">Multi-pass membrane protein</topology>
    </subcellularLocation>
</comment>
<dbReference type="AlphaFoldDB" id="A0A0V8HD64"/>
<feature type="transmembrane region" description="Helical" evidence="12">
    <location>
        <begin position="12"/>
        <end position="34"/>
    </location>
</feature>
<dbReference type="SUPFAM" id="SSF53649">
    <property type="entry name" value="Alkaline phosphatase-like"/>
    <property type="match status" value="1"/>
</dbReference>
<dbReference type="PIRSF" id="PIRSF005091">
    <property type="entry name" value="Mmb_sulf_HI1246"/>
    <property type="match status" value="1"/>
</dbReference>
<protein>
    <submittedName>
        <fullName evidence="14">Uncharacterized sulfatase</fullName>
    </submittedName>
</protein>
<dbReference type="InterPro" id="IPR050448">
    <property type="entry name" value="OpgB/LTA_synthase_biosynth"/>
</dbReference>
<evidence type="ECO:0000256" key="10">
    <source>
        <dbReference type="PIRSR" id="PIRSR005091-2"/>
    </source>
</evidence>
<dbReference type="CDD" id="cd16015">
    <property type="entry name" value="LTA_synthase"/>
    <property type="match status" value="1"/>
</dbReference>
<evidence type="ECO:0000313" key="15">
    <source>
        <dbReference type="Proteomes" id="UP000181997"/>
    </source>
</evidence>
<feature type="active site" evidence="9">
    <location>
        <position position="293"/>
    </location>
</feature>
<keyword evidence="10" id="KW-0464">Manganese</keyword>
<feature type="domain" description="Sulfatase N-terminal" evidence="13">
    <location>
        <begin position="243"/>
        <end position="530"/>
    </location>
</feature>
<evidence type="ECO:0000256" key="8">
    <source>
        <dbReference type="PIRNR" id="PIRNR005091"/>
    </source>
</evidence>
<keyword evidence="6 12" id="KW-1133">Transmembrane helix</keyword>
<dbReference type="InterPro" id="IPR017850">
    <property type="entry name" value="Alkaline_phosphatase_core_sf"/>
</dbReference>
<keyword evidence="4 8" id="KW-1003">Cell membrane</keyword>
<evidence type="ECO:0000256" key="6">
    <source>
        <dbReference type="ARBA" id="ARBA00022989"/>
    </source>
</evidence>
<evidence type="ECO:0000313" key="14">
    <source>
        <dbReference type="EMBL" id="SCC24483.1"/>
    </source>
</evidence>
<organism evidence="14 15">
    <name type="scientific">[Bacillus] enclensis</name>
    <dbReference type="NCBI Taxonomy" id="1402860"/>
    <lineage>
        <taxon>Bacteria</taxon>
        <taxon>Bacillati</taxon>
        <taxon>Bacillota</taxon>
        <taxon>Bacilli</taxon>
        <taxon>Bacillales</taxon>
        <taxon>Bacillaceae</taxon>
        <taxon>Rossellomorea</taxon>
    </lineage>
</organism>
<keyword evidence="10" id="KW-0479">Metal-binding</keyword>
<gene>
    <name evidence="14" type="ORF">GA0061094_3407</name>
</gene>
<evidence type="ECO:0000256" key="9">
    <source>
        <dbReference type="PIRSR" id="PIRSR005091-1"/>
    </source>
</evidence>
<evidence type="ECO:0000256" key="3">
    <source>
        <dbReference type="ARBA" id="ARBA00009983"/>
    </source>
</evidence>
<keyword evidence="7 8" id="KW-0472">Membrane</keyword>
<evidence type="ECO:0000256" key="11">
    <source>
        <dbReference type="PIRSR" id="PIRSR005091-3"/>
    </source>
</evidence>
<dbReference type="Proteomes" id="UP000181997">
    <property type="component" value="Unassembled WGS sequence"/>
</dbReference>
<dbReference type="InterPro" id="IPR012160">
    <property type="entry name" value="LtaS-like"/>
</dbReference>
<feature type="transmembrane region" description="Helical" evidence="12">
    <location>
        <begin position="67"/>
        <end position="86"/>
    </location>
</feature>